<organism evidence="15 16">
    <name type="scientific">Mogibacterium kristiansenii</name>
    <dbReference type="NCBI Taxonomy" id="2606708"/>
    <lineage>
        <taxon>Bacteria</taxon>
        <taxon>Bacillati</taxon>
        <taxon>Bacillota</taxon>
        <taxon>Clostridia</taxon>
        <taxon>Peptostreptococcales</taxon>
        <taxon>Anaerovoracaceae</taxon>
        <taxon>Mogibacterium</taxon>
    </lineage>
</organism>
<evidence type="ECO:0000313" key="15">
    <source>
        <dbReference type="EMBL" id="MST71139.1"/>
    </source>
</evidence>
<evidence type="ECO:0000259" key="14">
    <source>
        <dbReference type="PROSITE" id="PS51686"/>
    </source>
</evidence>
<dbReference type="Pfam" id="PF22458">
    <property type="entry name" value="RsmF-B_ferredox"/>
    <property type="match status" value="1"/>
</dbReference>
<keyword evidence="7 13" id="KW-0808">Transferase</keyword>
<evidence type="ECO:0000256" key="11">
    <source>
        <dbReference type="ARBA" id="ARBA00031088"/>
    </source>
</evidence>
<keyword evidence="9 13" id="KW-0694">RNA-binding</keyword>
<dbReference type="GO" id="GO:0006355">
    <property type="term" value="P:regulation of DNA-templated transcription"/>
    <property type="evidence" value="ECO:0007669"/>
    <property type="project" value="InterPro"/>
</dbReference>
<evidence type="ECO:0000313" key="16">
    <source>
        <dbReference type="Proteomes" id="UP000469424"/>
    </source>
</evidence>
<dbReference type="Proteomes" id="UP000469424">
    <property type="component" value="Unassembled WGS sequence"/>
</dbReference>
<evidence type="ECO:0000256" key="6">
    <source>
        <dbReference type="ARBA" id="ARBA00022603"/>
    </source>
</evidence>
<comment type="caution">
    <text evidence="15">The sequence shown here is derived from an EMBL/GenBank/DDBJ whole genome shotgun (WGS) entry which is preliminary data.</text>
</comment>
<dbReference type="Gene3D" id="3.40.50.150">
    <property type="entry name" value="Vaccinia Virus protein VP39"/>
    <property type="match status" value="1"/>
</dbReference>
<dbReference type="Pfam" id="PF01029">
    <property type="entry name" value="NusB"/>
    <property type="match status" value="1"/>
</dbReference>
<dbReference type="InterPro" id="IPR023267">
    <property type="entry name" value="RCMT"/>
</dbReference>
<dbReference type="InterPro" id="IPR004573">
    <property type="entry name" value="rRNA_ssu_MeTfrase_B"/>
</dbReference>
<dbReference type="PROSITE" id="PS51686">
    <property type="entry name" value="SAM_MT_RSMB_NOP"/>
    <property type="match status" value="1"/>
</dbReference>
<accession>A0A6N7XMG4</accession>
<keyword evidence="6 13" id="KW-0489">Methyltransferase</keyword>
<dbReference type="NCBIfam" id="TIGR00563">
    <property type="entry name" value="rsmB"/>
    <property type="match status" value="1"/>
</dbReference>
<dbReference type="Pfam" id="PF01189">
    <property type="entry name" value="Methyltr_RsmB-F"/>
    <property type="match status" value="1"/>
</dbReference>
<dbReference type="EC" id="2.1.1.176" evidence="3"/>
<feature type="active site" description="Nucleophile" evidence="13">
    <location>
        <position position="377"/>
    </location>
</feature>
<dbReference type="PANTHER" id="PTHR22807:SF53">
    <property type="entry name" value="RIBOSOMAL RNA SMALL SUBUNIT METHYLTRANSFERASE B-RELATED"/>
    <property type="match status" value="1"/>
</dbReference>
<dbReference type="GO" id="GO:0008649">
    <property type="term" value="F:rRNA methyltransferase activity"/>
    <property type="evidence" value="ECO:0007669"/>
    <property type="project" value="InterPro"/>
</dbReference>
<keyword evidence="16" id="KW-1185">Reference proteome</keyword>
<feature type="binding site" evidence="13">
    <location>
        <position position="279"/>
    </location>
    <ligand>
        <name>S-adenosyl-L-methionine</name>
        <dbReference type="ChEBI" id="CHEBI:59789"/>
    </ligand>
</feature>
<dbReference type="InterPro" id="IPR006027">
    <property type="entry name" value="NusB_RsmB_TIM44"/>
</dbReference>
<dbReference type="Gene3D" id="3.30.70.1170">
    <property type="entry name" value="Sun protein, domain 3"/>
    <property type="match status" value="1"/>
</dbReference>
<evidence type="ECO:0000256" key="1">
    <source>
        <dbReference type="ARBA" id="ARBA00002724"/>
    </source>
</evidence>
<evidence type="ECO:0000256" key="10">
    <source>
        <dbReference type="ARBA" id="ARBA00030399"/>
    </source>
</evidence>
<dbReference type="GO" id="GO:0003723">
    <property type="term" value="F:RNA binding"/>
    <property type="evidence" value="ECO:0007669"/>
    <property type="project" value="UniProtKB-UniRule"/>
</dbReference>
<sequence>MNQDFRVSYNALRKIYSQEAYSNIAMNEALEDGKNCSPGFVRYVVKEILRRSMALDYVIAGLCRNGLRGMKSRTKVLLRMGIFLLNEVDSIPDAVCVNEIVELTGAVDRPNRGFINGVLRSYLRGGKKMNLPGGSDRHALAVRYSCQENLVKLMLDQYGSEEGVRILDAFNRPVPVALRNNPLKQDREALLQQLRELEIEGTPSAECDSGILTEGGALIQNDLFRRGHYSVQGISSQMAIQALAPKAESKVLDMCAAPGGKTTGIAERMGDCGTVEAWDIHPHRTELIRRNAERLGLHSVETAVKDATVFYPELEGCYDAVVADVPCSGLGTIPVKPEIKLRDHTGEYAGLVKIQRRILENAWKYAKPGGRVMYSTCTINKEENEKVVEAFQKRMPDSRVIEKRLILPYNKTGFFYTVLEKPE</sequence>
<feature type="domain" description="SAM-dependent MTase RsmB/NOP-type" evidence="14">
    <location>
        <begin position="166"/>
        <end position="423"/>
    </location>
</feature>
<proteinExistence type="inferred from homology"/>
<keyword evidence="8 13" id="KW-0949">S-adenosyl-L-methionine</keyword>
<dbReference type="AlphaFoldDB" id="A0A6N7XMG4"/>
<dbReference type="InterPro" id="IPR054728">
    <property type="entry name" value="RsmB-like_ferredoxin"/>
</dbReference>
<feature type="binding site" evidence="13">
    <location>
        <position position="324"/>
    </location>
    <ligand>
        <name>S-adenosyl-L-methionine</name>
        <dbReference type="ChEBI" id="CHEBI:59789"/>
    </ligand>
</feature>
<evidence type="ECO:0000256" key="4">
    <source>
        <dbReference type="ARBA" id="ARBA00022490"/>
    </source>
</evidence>
<dbReference type="PRINTS" id="PR02008">
    <property type="entry name" value="RCMTFAMILY"/>
</dbReference>
<evidence type="ECO:0000256" key="3">
    <source>
        <dbReference type="ARBA" id="ARBA00012140"/>
    </source>
</evidence>
<evidence type="ECO:0000256" key="5">
    <source>
        <dbReference type="ARBA" id="ARBA00022552"/>
    </source>
</evidence>
<comment type="subcellular location">
    <subcellularLocation>
        <location evidence="2">Cytoplasm</location>
    </subcellularLocation>
</comment>
<evidence type="ECO:0000256" key="9">
    <source>
        <dbReference type="ARBA" id="ARBA00022884"/>
    </source>
</evidence>
<keyword evidence="5" id="KW-0698">rRNA processing</keyword>
<gene>
    <name evidence="15" type="primary">rsmB</name>
    <name evidence="15" type="ORF">FYJ65_07400</name>
</gene>
<evidence type="ECO:0000256" key="7">
    <source>
        <dbReference type="ARBA" id="ARBA00022679"/>
    </source>
</evidence>
<dbReference type="InterPro" id="IPR001678">
    <property type="entry name" value="MeTrfase_RsmB-F_NOP2_dom"/>
</dbReference>
<dbReference type="InterPro" id="IPR029063">
    <property type="entry name" value="SAM-dependent_MTases_sf"/>
</dbReference>
<feature type="binding site" evidence="13">
    <location>
        <position position="306"/>
    </location>
    <ligand>
        <name>S-adenosyl-L-methionine</name>
        <dbReference type="ChEBI" id="CHEBI:59789"/>
    </ligand>
</feature>
<keyword evidence="4" id="KW-0963">Cytoplasm</keyword>
<evidence type="ECO:0000256" key="2">
    <source>
        <dbReference type="ARBA" id="ARBA00004496"/>
    </source>
</evidence>
<dbReference type="SUPFAM" id="SSF48013">
    <property type="entry name" value="NusB-like"/>
    <property type="match status" value="1"/>
</dbReference>
<name>A0A6N7XMG4_9FIRM</name>
<dbReference type="InterPro" id="IPR049560">
    <property type="entry name" value="MeTrfase_RsmB-F_NOP2_cat"/>
</dbReference>
<comment type="similarity">
    <text evidence="13">Belongs to the class I-like SAM-binding methyltransferase superfamily. RsmB/NOP family.</text>
</comment>
<dbReference type="PANTHER" id="PTHR22807">
    <property type="entry name" value="NOP2 YEAST -RELATED NOL1/NOP2/FMU SUN DOMAIN-CONTAINING"/>
    <property type="match status" value="1"/>
</dbReference>
<dbReference type="CDD" id="cd02440">
    <property type="entry name" value="AdoMet_MTases"/>
    <property type="match status" value="1"/>
</dbReference>
<dbReference type="SUPFAM" id="SSF53335">
    <property type="entry name" value="S-adenosyl-L-methionine-dependent methyltransferases"/>
    <property type="match status" value="1"/>
</dbReference>
<dbReference type="Gene3D" id="1.10.940.10">
    <property type="entry name" value="NusB-like"/>
    <property type="match status" value="1"/>
</dbReference>
<comment type="function">
    <text evidence="1">Specifically methylates the cytosine at position 967 (m5C967) of 16S rRNA.</text>
</comment>
<protein>
    <recommendedName>
        <fullName evidence="3">16S rRNA (cytosine(967)-C(5))-methyltransferase</fullName>
        <ecNumber evidence="3">2.1.1.176</ecNumber>
    </recommendedName>
    <alternativeName>
        <fullName evidence="10">16S rRNA m5C967 methyltransferase</fullName>
    </alternativeName>
    <alternativeName>
        <fullName evidence="11">rRNA (cytosine-C(5)-)-methyltransferase RsmB</fullName>
    </alternativeName>
</protein>
<dbReference type="NCBIfam" id="NF011494">
    <property type="entry name" value="PRK14902.1"/>
    <property type="match status" value="1"/>
</dbReference>
<dbReference type="EMBL" id="VUNA01000014">
    <property type="protein sequence ID" value="MST71139.1"/>
    <property type="molecule type" value="Genomic_DNA"/>
</dbReference>
<feature type="binding site" evidence="13">
    <location>
        <begin position="255"/>
        <end position="261"/>
    </location>
    <ligand>
        <name>S-adenosyl-L-methionine</name>
        <dbReference type="ChEBI" id="CHEBI:59789"/>
    </ligand>
</feature>
<dbReference type="RefSeq" id="WP_154554701.1">
    <property type="nucleotide sequence ID" value="NZ_VUNA01000014.1"/>
</dbReference>
<evidence type="ECO:0000256" key="12">
    <source>
        <dbReference type="ARBA" id="ARBA00047283"/>
    </source>
</evidence>
<dbReference type="GO" id="GO:0005737">
    <property type="term" value="C:cytoplasm"/>
    <property type="evidence" value="ECO:0007669"/>
    <property type="project" value="UniProtKB-SubCell"/>
</dbReference>
<comment type="catalytic activity">
    <reaction evidence="12">
        <text>cytidine(967) in 16S rRNA + S-adenosyl-L-methionine = 5-methylcytidine(967) in 16S rRNA + S-adenosyl-L-homocysteine + H(+)</text>
        <dbReference type="Rhea" id="RHEA:42748"/>
        <dbReference type="Rhea" id="RHEA-COMP:10219"/>
        <dbReference type="Rhea" id="RHEA-COMP:10220"/>
        <dbReference type="ChEBI" id="CHEBI:15378"/>
        <dbReference type="ChEBI" id="CHEBI:57856"/>
        <dbReference type="ChEBI" id="CHEBI:59789"/>
        <dbReference type="ChEBI" id="CHEBI:74483"/>
        <dbReference type="ChEBI" id="CHEBI:82748"/>
        <dbReference type="EC" id="2.1.1.176"/>
    </reaction>
</comment>
<evidence type="ECO:0000256" key="13">
    <source>
        <dbReference type="PROSITE-ProRule" id="PRU01023"/>
    </source>
</evidence>
<evidence type="ECO:0000256" key="8">
    <source>
        <dbReference type="ARBA" id="ARBA00022691"/>
    </source>
</evidence>
<dbReference type="InterPro" id="IPR035926">
    <property type="entry name" value="NusB-like_sf"/>
</dbReference>
<reference evidence="15 16" key="1">
    <citation type="submission" date="2019-08" db="EMBL/GenBank/DDBJ databases">
        <title>In-depth cultivation of the pig gut microbiome towards novel bacterial diversity and tailored functional studies.</title>
        <authorList>
            <person name="Wylensek D."/>
            <person name="Hitch T.C.A."/>
            <person name="Clavel T."/>
        </authorList>
    </citation>
    <scope>NUCLEOTIDE SEQUENCE [LARGE SCALE GENOMIC DNA]</scope>
    <source>
        <strain evidence="15 16">WCA-MUC-591-APC-4B</strain>
    </source>
</reference>